<keyword evidence="2" id="KW-1133">Transmembrane helix</keyword>
<evidence type="ECO:0000256" key="2">
    <source>
        <dbReference type="SAM" id="Phobius"/>
    </source>
</evidence>
<dbReference type="OrthoDB" id="1112758at2"/>
<feature type="transmembrane region" description="Helical" evidence="2">
    <location>
        <begin position="69"/>
        <end position="92"/>
    </location>
</feature>
<dbReference type="GO" id="GO:0031992">
    <property type="term" value="F:energy transducer activity"/>
    <property type="evidence" value="ECO:0007669"/>
    <property type="project" value="TreeGrafter"/>
</dbReference>
<gene>
    <name evidence="4" type="ORF">SAMN04488090_3969</name>
</gene>
<dbReference type="InterPro" id="IPR051045">
    <property type="entry name" value="TonB-dependent_transducer"/>
</dbReference>
<dbReference type="RefSeq" id="WP_093207098.1">
    <property type="nucleotide sequence ID" value="NZ_FNGS01000008.1"/>
</dbReference>
<keyword evidence="2" id="KW-0812">Transmembrane</keyword>
<dbReference type="PANTHER" id="PTHR33446:SF2">
    <property type="entry name" value="PROTEIN TONB"/>
    <property type="match status" value="1"/>
</dbReference>
<evidence type="ECO:0000313" key="5">
    <source>
        <dbReference type="Proteomes" id="UP000198901"/>
    </source>
</evidence>
<dbReference type="Pfam" id="PF03544">
    <property type="entry name" value="TonB_C"/>
    <property type="match status" value="1"/>
</dbReference>
<sequence length="336" mass="36440">MKPVTPELLRRYAAGTLSDAEQHRVERAALDDPFVADALDGFLAMEGKSVPLEELQARLDRRTRPNRRLIGWAPLATAAGLAGILFLGYSLFFRTQAPLTPEIAKQSAPPALKDSVVPAAPVPMAEQPAVAYAPPKARLSNRDEPAGSSQRTADSSIPQVAMAAAPIPARKMAMKLASPDTFRQYGDAVPPQAMLQGKVVADSGKGEVRTKLSTPADSTVPGLGADTSLMNEVVTVGYGRQAITERPPIPFRGIGDFRTYLSTRRRIPAQEPPIGKVILQFRVNTDSTLSRLRVVKGLGKPYDDEALRLVREGPRWLPALRNGKPVSRKTRVEIPF</sequence>
<organism evidence="4 5">
    <name type="scientific">Siphonobacter aquaeclarae</name>
    <dbReference type="NCBI Taxonomy" id="563176"/>
    <lineage>
        <taxon>Bacteria</taxon>
        <taxon>Pseudomonadati</taxon>
        <taxon>Bacteroidota</taxon>
        <taxon>Cytophagia</taxon>
        <taxon>Cytophagales</taxon>
        <taxon>Cytophagaceae</taxon>
        <taxon>Siphonobacter</taxon>
    </lineage>
</organism>
<accession>A0A1G9V5F0</accession>
<dbReference type="InterPro" id="IPR037682">
    <property type="entry name" value="TonB_C"/>
</dbReference>
<feature type="domain" description="TonB C-terminal" evidence="3">
    <location>
        <begin position="275"/>
        <end position="336"/>
    </location>
</feature>
<dbReference type="STRING" id="563176.SAMN04488090_3969"/>
<dbReference type="SUPFAM" id="SSF74653">
    <property type="entry name" value="TolA/TonB C-terminal domain"/>
    <property type="match status" value="1"/>
</dbReference>
<feature type="region of interest" description="Disordered" evidence="1">
    <location>
        <begin position="129"/>
        <end position="158"/>
    </location>
</feature>
<evidence type="ECO:0000259" key="3">
    <source>
        <dbReference type="Pfam" id="PF03544"/>
    </source>
</evidence>
<evidence type="ECO:0000256" key="1">
    <source>
        <dbReference type="SAM" id="MobiDB-lite"/>
    </source>
</evidence>
<reference evidence="4 5" key="1">
    <citation type="submission" date="2016-10" db="EMBL/GenBank/DDBJ databases">
        <authorList>
            <person name="de Groot N.N."/>
        </authorList>
    </citation>
    <scope>NUCLEOTIDE SEQUENCE [LARGE SCALE GENOMIC DNA]</scope>
    <source>
        <strain evidence="4 5">DSM 21668</strain>
    </source>
</reference>
<dbReference type="GO" id="GO:0055085">
    <property type="term" value="P:transmembrane transport"/>
    <property type="evidence" value="ECO:0007669"/>
    <property type="project" value="InterPro"/>
</dbReference>
<keyword evidence="5" id="KW-1185">Reference proteome</keyword>
<dbReference type="Proteomes" id="UP000198901">
    <property type="component" value="Unassembled WGS sequence"/>
</dbReference>
<dbReference type="PANTHER" id="PTHR33446">
    <property type="entry name" value="PROTEIN TONB-RELATED"/>
    <property type="match status" value="1"/>
</dbReference>
<protein>
    <submittedName>
        <fullName evidence="4">TonB protein C-terminal</fullName>
    </submittedName>
</protein>
<keyword evidence="2" id="KW-0472">Membrane</keyword>
<name>A0A1G9V5F0_9BACT</name>
<proteinExistence type="predicted"/>
<dbReference type="AlphaFoldDB" id="A0A1G9V5F0"/>
<feature type="compositionally biased region" description="Polar residues" evidence="1">
    <location>
        <begin position="147"/>
        <end position="158"/>
    </location>
</feature>
<evidence type="ECO:0000313" key="4">
    <source>
        <dbReference type="EMBL" id="SDM67353.1"/>
    </source>
</evidence>
<dbReference type="GO" id="GO:0098797">
    <property type="term" value="C:plasma membrane protein complex"/>
    <property type="evidence" value="ECO:0007669"/>
    <property type="project" value="TreeGrafter"/>
</dbReference>
<dbReference type="Gene3D" id="3.30.1150.10">
    <property type="match status" value="1"/>
</dbReference>
<dbReference type="EMBL" id="FNGS01000008">
    <property type="protein sequence ID" value="SDM67353.1"/>
    <property type="molecule type" value="Genomic_DNA"/>
</dbReference>